<gene>
    <name evidence="5" type="primary">ADE2</name>
    <name evidence="5" type="ORF">CM83_590</name>
</gene>
<feature type="region of interest" description="Disordered" evidence="3">
    <location>
        <begin position="1"/>
        <end position="23"/>
    </location>
</feature>
<feature type="non-terminal residue" evidence="5">
    <location>
        <position position="159"/>
    </location>
</feature>
<dbReference type="GO" id="GO:0005634">
    <property type="term" value="C:nucleus"/>
    <property type="evidence" value="ECO:0007669"/>
    <property type="project" value="UniProtKB-SubCell"/>
</dbReference>
<evidence type="ECO:0000259" key="4">
    <source>
        <dbReference type="PROSITE" id="PS51253"/>
    </source>
</evidence>
<dbReference type="SUPFAM" id="SSF46689">
    <property type="entry name" value="Homeodomain-like"/>
    <property type="match status" value="1"/>
</dbReference>
<evidence type="ECO:0000256" key="1">
    <source>
        <dbReference type="ARBA" id="ARBA00004123"/>
    </source>
</evidence>
<dbReference type="AlphaFoldDB" id="A0A0A9X0J5"/>
<keyword evidence="2" id="KW-0238">DNA-binding</keyword>
<feature type="domain" description="HTH CENPB-type" evidence="4">
    <location>
        <begin position="68"/>
        <end position="144"/>
    </location>
</feature>
<comment type="subcellular location">
    <subcellularLocation>
        <location evidence="1">Nucleus</location>
    </subcellularLocation>
</comment>
<proteinExistence type="predicted"/>
<dbReference type="Gene3D" id="1.10.10.60">
    <property type="entry name" value="Homeodomain-like"/>
    <property type="match status" value="1"/>
</dbReference>
<dbReference type="Pfam" id="PF03221">
    <property type="entry name" value="HTH_Tnp_Tc5"/>
    <property type="match status" value="1"/>
</dbReference>
<evidence type="ECO:0000313" key="5">
    <source>
        <dbReference type="EMBL" id="JAG13191.1"/>
    </source>
</evidence>
<dbReference type="GO" id="GO:0003677">
    <property type="term" value="F:DNA binding"/>
    <property type="evidence" value="ECO:0007669"/>
    <property type="project" value="UniProtKB-KW"/>
</dbReference>
<reference evidence="5" key="1">
    <citation type="journal article" date="2014" name="PLoS ONE">
        <title>Transcriptome-Based Identification of ABC Transporters in the Western Tarnished Plant Bug Lygus hesperus.</title>
        <authorList>
            <person name="Hull J.J."/>
            <person name="Chaney K."/>
            <person name="Geib S.M."/>
            <person name="Fabrick J.A."/>
            <person name="Brent C.S."/>
            <person name="Walsh D."/>
            <person name="Lavine L.C."/>
        </authorList>
    </citation>
    <scope>NUCLEOTIDE SEQUENCE</scope>
</reference>
<protein>
    <submittedName>
        <fullName evidence="5">Phosphoribosylaminoimidazole carboxylase</fullName>
    </submittedName>
</protein>
<dbReference type="InterPro" id="IPR009057">
    <property type="entry name" value="Homeodomain-like_sf"/>
</dbReference>
<evidence type="ECO:0000256" key="2">
    <source>
        <dbReference type="ARBA" id="ARBA00023125"/>
    </source>
</evidence>
<feature type="compositionally biased region" description="Basic residues" evidence="3">
    <location>
        <begin position="7"/>
        <end position="21"/>
    </location>
</feature>
<organism evidence="5">
    <name type="scientific">Lygus hesperus</name>
    <name type="common">Western plant bug</name>
    <dbReference type="NCBI Taxonomy" id="30085"/>
    <lineage>
        <taxon>Eukaryota</taxon>
        <taxon>Metazoa</taxon>
        <taxon>Ecdysozoa</taxon>
        <taxon>Arthropoda</taxon>
        <taxon>Hexapoda</taxon>
        <taxon>Insecta</taxon>
        <taxon>Pterygota</taxon>
        <taxon>Neoptera</taxon>
        <taxon>Paraneoptera</taxon>
        <taxon>Hemiptera</taxon>
        <taxon>Heteroptera</taxon>
        <taxon>Panheteroptera</taxon>
        <taxon>Cimicomorpha</taxon>
        <taxon>Miridae</taxon>
        <taxon>Mirini</taxon>
        <taxon>Lygus</taxon>
    </lineage>
</organism>
<reference evidence="5" key="2">
    <citation type="submission" date="2014-07" db="EMBL/GenBank/DDBJ databases">
        <authorList>
            <person name="Hull J."/>
        </authorList>
    </citation>
    <scope>NUCLEOTIDE SEQUENCE</scope>
</reference>
<accession>A0A0A9X0J5</accession>
<dbReference type="SMART" id="SM00674">
    <property type="entry name" value="CENPB"/>
    <property type="match status" value="1"/>
</dbReference>
<name>A0A0A9X0J5_LYGHE</name>
<dbReference type="InterPro" id="IPR006600">
    <property type="entry name" value="HTH_CenpB_DNA-bd_dom"/>
</dbReference>
<dbReference type="EMBL" id="GBHO01030413">
    <property type="protein sequence ID" value="JAG13191.1"/>
    <property type="molecule type" value="Transcribed_RNA"/>
</dbReference>
<dbReference type="PROSITE" id="PS51253">
    <property type="entry name" value="HTH_CENPB"/>
    <property type="match status" value="1"/>
</dbReference>
<sequence>MAPSTRTPKKKKNRVIQKGSRKQYTEDQMLAALADVQRGLPVATAARNNRVPRITLHCKVTGKYPISGKPGPASVLSREEEEVLVQWIYDMFRARFPVTGEQLKDSVQHLLKKELRRQSPFKNDRPGKKWLQCFLKRHPCIKDRVAENLSVSRSSVTKE</sequence>
<evidence type="ECO:0000256" key="3">
    <source>
        <dbReference type="SAM" id="MobiDB-lite"/>
    </source>
</evidence>